<feature type="transmembrane region" description="Helical" evidence="7">
    <location>
        <begin position="177"/>
        <end position="197"/>
    </location>
</feature>
<dbReference type="InterPro" id="IPR058533">
    <property type="entry name" value="Cation_efflux_TM"/>
</dbReference>
<feature type="transmembrane region" description="Helical" evidence="7">
    <location>
        <begin position="109"/>
        <end position="129"/>
    </location>
</feature>
<evidence type="ECO:0000256" key="2">
    <source>
        <dbReference type="ARBA" id="ARBA00008114"/>
    </source>
</evidence>
<dbReference type="Pfam" id="PF16916">
    <property type="entry name" value="ZT_dimer"/>
    <property type="match status" value="1"/>
</dbReference>
<dbReference type="GO" id="GO:0005886">
    <property type="term" value="C:plasma membrane"/>
    <property type="evidence" value="ECO:0007669"/>
    <property type="project" value="TreeGrafter"/>
</dbReference>
<evidence type="ECO:0000256" key="6">
    <source>
        <dbReference type="ARBA" id="ARBA00023136"/>
    </source>
</evidence>
<feature type="domain" description="Cation efflux protein transmembrane" evidence="8">
    <location>
        <begin position="13"/>
        <end position="208"/>
    </location>
</feature>
<evidence type="ECO:0000256" key="4">
    <source>
        <dbReference type="ARBA" id="ARBA00022692"/>
    </source>
</evidence>
<sequence>MSGSASQKLSFQAMIFTACLFPFYILAATLTNSAAILTDLLATSFDLTALTACWLVLRLAHKAHTGKYAYGLGKLENLAELMIAILQTLLVFIASSNAIMRIIHPEGVSGAELGLFVTAAAVIGNVVLNRKATRLAHETRSPVLAAQARVHLVSAISSGSVFTVTVILSIFHDVYWMFYLDPVASFMVIGFMIYNIFAMLSNSVASLLDQAIDEAGQLRILRVLTSHFDDFDELGDIRTRQFGGKMFVELHLGFEPDWTMAKTRAVVGKLTEAVKREFREAGDEVDVSVVLIPDHAPAEAAPANA</sequence>
<dbReference type="GO" id="GO:0015086">
    <property type="term" value="F:cadmium ion transmembrane transporter activity"/>
    <property type="evidence" value="ECO:0007669"/>
    <property type="project" value="TreeGrafter"/>
</dbReference>
<evidence type="ECO:0000256" key="3">
    <source>
        <dbReference type="ARBA" id="ARBA00022448"/>
    </source>
</evidence>
<evidence type="ECO:0000313" key="11">
    <source>
        <dbReference type="Proteomes" id="UP000596427"/>
    </source>
</evidence>
<dbReference type="Gene3D" id="3.30.70.1350">
    <property type="entry name" value="Cation efflux protein, cytoplasmic domain"/>
    <property type="match status" value="1"/>
</dbReference>
<dbReference type="InterPro" id="IPR036837">
    <property type="entry name" value="Cation_efflux_CTD_sf"/>
</dbReference>
<dbReference type="AlphaFoldDB" id="A0A974SJE1"/>
<dbReference type="SUPFAM" id="SSF160240">
    <property type="entry name" value="Cation efflux protein cytoplasmic domain-like"/>
    <property type="match status" value="1"/>
</dbReference>
<evidence type="ECO:0000259" key="8">
    <source>
        <dbReference type="Pfam" id="PF01545"/>
    </source>
</evidence>
<keyword evidence="11" id="KW-1185">Reference proteome</keyword>
<dbReference type="InterPro" id="IPR002524">
    <property type="entry name" value="Cation_efflux"/>
</dbReference>
<feature type="transmembrane region" description="Helical" evidence="7">
    <location>
        <begin position="78"/>
        <end position="103"/>
    </location>
</feature>
<dbReference type="PANTHER" id="PTHR43840:SF15">
    <property type="entry name" value="MITOCHONDRIAL METAL TRANSPORTER 1-RELATED"/>
    <property type="match status" value="1"/>
</dbReference>
<feature type="transmembrane region" description="Helical" evidence="7">
    <location>
        <begin position="150"/>
        <end position="171"/>
    </location>
</feature>
<comment type="similarity">
    <text evidence="2">Belongs to the cation diffusion facilitator (CDF) transporter (TC 2.A.4) family.</text>
</comment>
<dbReference type="InterPro" id="IPR027470">
    <property type="entry name" value="Cation_efflux_CTD"/>
</dbReference>
<evidence type="ECO:0000259" key="9">
    <source>
        <dbReference type="Pfam" id="PF16916"/>
    </source>
</evidence>
<organism evidence="10 11">
    <name type="scientific">Xanthobacter dioxanivorans</name>
    <dbReference type="NCBI Taxonomy" id="2528964"/>
    <lineage>
        <taxon>Bacteria</taxon>
        <taxon>Pseudomonadati</taxon>
        <taxon>Pseudomonadota</taxon>
        <taxon>Alphaproteobacteria</taxon>
        <taxon>Hyphomicrobiales</taxon>
        <taxon>Xanthobacteraceae</taxon>
        <taxon>Xanthobacter</taxon>
    </lineage>
</organism>
<feature type="domain" description="Cation efflux protein cytoplasmic" evidence="9">
    <location>
        <begin position="219"/>
        <end position="280"/>
    </location>
</feature>
<dbReference type="KEGG" id="xdi:EZH22_04680"/>
<comment type="subcellular location">
    <subcellularLocation>
        <location evidence="1">Membrane</location>
        <topology evidence="1">Multi-pass membrane protein</topology>
    </subcellularLocation>
</comment>
<feature type="transmembrane region" description="Helical" evidence="7">
    <location>
        <begin position="9"/>
        <end position="30"/>
    </location>
</feature>
<feature type="transmembrane region" description="Helical" evidence="7">
    <location>
        <begin position="36"/>
        <end position="57"/>
    </location>
</feature>
<dbReference type="SUPFAM" id="SSF161111">
    <property type="entry name" value="Cation efflux protein transmembrane domain-like"/>
    <property type="match status" value="1"/>
</dbReference>
<evidence type="ECO:0000256" key="5">
    <source>
        <dbReference type="ARBA" id="ARBA00022989"/>
    </source>
</evidence>
<dbReference type="InterPro" id="IPR027469">
    <property type="entry name" value="Cation_efflux_TMD_sf"/>
</dbReference>
<reference evidence="10 11" key="1">
    <citation type="submission" date="2020-10" db="EMBL/GenBank/DDBJ databases">
        <title>Degradation of 1,4-Dioxane by Xanthobacter sp. YN2, via a Novel Group-2 Soluble Di-Iron Monooxygenase.</title>
        <authorList>
            <person name="Ma F."/>
            <person name="Wang Y."/>
            <person name="Yang J."/>
            <person name="Guo H."/>
            <person name="Su D."/>
            <person name="Yu L."/>
        </authorList>
    </citation>
    <scope>NUCLEOTIDE SEQUENCE [LARGE SCALE GENOMIC DNA]</scope>
    <source>
        <strain evidence="10 11">YN2</strain>
    </source>
</reference>
<dbReference type="PANTHER" id="PTHR43840">
    <property type="entry name" value="MITOCHONDRIAL METAL TRANSPORTER 1-RELATED"/>
    <property type="match status" value="1"/>
</dbReference>
<name>A0A974SJE1_9HYPH</name>
<keyword evidence="5 7" id="KW-1133">Transmembrane helix</keyword>
<dbReference type="InterPro" id="IPR050291">
    <property type="entry name" value="CDF_Transporter"/>
</dbReference>
<dbReference type="Gene3D" id="1.20.1510.10">
    <property type="entry name" value="Cation efflux protein transmembrane domain"/>
    <property type="match status" value="1"/>
</dbReference>
<dbReference type="GO" id="GO:0006882">
    <property type="term" value="P:intracellular zinc ion homeostasis"/>
    <property type="evidence" value="ECO:0007669"/>
    <property type="project" value="TreeGrafter"/>
</dbReference>
<evidence type="ECO:0000256" key="7">
    <source>
        <dbReference type="SAM" id="Phobius"/>
    </source>
</evidence>
<dbReference type="Proteomes" id="UP000596427">
    <property type="component" value="Chromosome"/>
</dbReference>
<keyword evidence="3" id="KW-0813">Transport</keyword>
<dbReference type="Pfam" id="PF01545">
    <property type="entry name" value="Cation_efflux"/>
    <property type="match status" value="1"/>
</dbReference>
<gene>
    <name evidence="10" type="ORF">EZH22_04680</name>
</gene>
<proteinExistence type="inferred from homology"/>
<dbReference type="GO" id="GO:0015341">
    <property type="term" value="F:zinc efflux antiporter activity"/>
    <property type="evidence" value="ECO:0007669"/>
    <property type="project" value="TreeGrafter"/>
</dbReference>
<dbReference type="GO" id="GO:0015093">
    <property type="term" value="F:ferrous iron transmembrane transporter activity"/>
    <property type="evidence" value="ECO:0007669"/>
    <property type="project" value="TreeGrafter"/>
</dbReference>
<keyword evidence="4 7" id="KW-0812">Transmembrane</keyword>
<dbReference type="NCBIfam" id="TIGR01297">
    <property type="entry name" value="CDF"/>
    <property type="match status" value="1"/>
</dbReference>
<dbReference type="RefSeq" id="WP_203194604.1">
    <property type="nucleotide sequence ID" value="NZ_CP063362.1"/>
</dbReference>
<evidence type="ECO:0000313" key="10">
    <source>
        <dbReference type="EMBL" id="QRG07690.1"/>
    </source>
</evidence>
<accession>A0A974SJE1</accession>
<protein>
    <submittedName>
        <fullName evidence="10">Cation diffusion facilitator family transporter</fullName>
    </submittedName>
</protein>
<keyword evidence="6 7" id="KW-0472">Membrane</keyword>
<evidence type="ECO:0000256" key="1">
    <source>
        <dbReference type="ARBA" id="ARBA00004141"/>
    </source>
</evidence>
<dbReference type="EMBL" id="CP063362">
    <property type="protein sequence ID" value="QRG07690.1"/>
    <property type="molecule type" value="Genomic_DNA"/>
</dbReference>